<dbReference type="Gene3D" id="3.40.50.1240">
    <property type="entry name" value="Phosphoglycerate mutase-like"/>
    <property type="match status" value="1"/>
</dbReference>
<dbReference type="SUPFAM" id="SSF53254">
    <property type="entry name" value="Phosphoglycerate mutase-like"/>
    <property type="match status" value="1"/>
</dbReference>
<dbReference type="PANTHER" id="PTHR48100:SF54">
    <property type="entry name" value="PHOSPHATASE SPAC5H10.03-RELATED"/>
    <property type="match status" value="1"/>
</dbReference>
<keyword evidence="4" id="KW-1185">Reference proteome</keyword>
<name>A0A0K3CF42_RHOTO</name>
<dbReference type="GO" id="GO:0016791">
    <property type="term" value="F:phosphatase activity"/>
    <property type="evidence" value="ECO:0007669"/>
    <property type="project" value="TreeGrafter"/>
</dbReference>
<dbReference type="Proteomes" id="UP000239560">
    <property type="component" value="Unassembled WGS sequence"/>
</dbReference>
<dbReference type="GO" id="GO:0005737">
    <property type="term" value="C:cytoplasm"/>
    <property type="evidence" value="ECO:0007669"/>
    <property type="project" value="TreeGrafter"/>
</dbReference>
<evidence type="ECO:0000313" key="4">
    <source>
        <dbReference type="Proteomes" id="UP000199069"/>
    </source>
</evidence>
<dbReference type="InterPro" id="IPR029033">
    <property type="entry name" value="His_PPase_superfam"/>
</dbReference>
<evidence type="ECO:0000313" key="2">
    <source>
        <dbReference type="EMBL" id="CTR05801.1"/>
    </source>
</evidence>
<sequence>MLSSRWTMANLRSPASLASPRSLSLKDAASSVPAASWSEFTPYGSLSSLSALQIAPSLASDRDNRDEAESAATPRPALNGAMDGELGRVVCSSRSATFGWSLSAPGGPGLLATGWLEVLVVLIATAQTRIIQATQLDPSTPPHRLVRSGATKRERTSSSRLRLQKDLELTTIFRRPQEAQHNVGPPFPPPDHSLLDPELTSRGVTQCAAIPTTYPTFFASLKPENTIILVSPLRRTMQTMLLGFSSLLPSSTSHPVPLLILPQLQECGAYPCDIGGPLEETKARFPHEWLDWSEVEKNPEWNQNRGEFEATEAKNVARARWVRKFIRERKEENVVVVSHHGLLRRIVKAPHAHDRKKSPIQWDNATLREYKFADETGADEEADLVRVPDQVL</sequence>
<dbReference type="EMBL" id="LCTV02000003">
    <property type="protein sequence ID" value="PRQ75852.1"/>
    <property type="molecule type" value="Genomic_DNA"/>
</dbReference>
<organism evidence="2 4">
    <name type="scientific">Rhodotorula toruloides</name>
    <name type="common">Yeast</name>
    <name type="synonym">Rhodosporidium toruloides</name>
    <dbReference type="NCBI Taxonomy" id="5286"/>
    <lineage>
        <taxon>Eukaryota</taxon>
        <taxon>Fungi</taxon>
        <taxon>Dikarya</taxon>
        <taxon>Basidiomycota</taxon>
        <taxon>Pucciniomycotina</taxon>
        <taxon>Microbotryomycetes</taxon>
        <taxon>Sporidiobolales</taxon>
        <taxon>Sporidiobolaceae</taxon>
        <taxon>Rhodotorula</taxon>
    </lineage>
</organism>
<reference evidence="2 4" key="1">
    <citation type="submission" date="2015-07" db="EMBL/GenBank/DDBJ databases">
        <authorList>
            <person name="Cajimat M.N.B."/>
            <person name="Milazzo M.L."/>
            <person name="Fulhorst C.F."/>
        </authorList>
    </citation>
    <scope>NUCLEOTIDE SEQUENCE [LARGE SCALE GENOMIC DNA]</scope>
    <source>
        <strain evidence="2">Single colony</strain>
    </source>
</reference>
<dbReference type="Proteomes" id="UP000199069">
    <property type="component" value="Unassembled WGS sequence"/>
</dbReference>
<gene>
    <name evidence="2" type="primary">FGENESH: predicted gene_3.113</name>
    <name evidence="3" type="ORF">AAT19DRAFT_12874</name>
    <name evidence="2" type="ORF">BN2166_0016620</name>
</gene>
<reference evidence="3 5" key="2">
    <citation type="journal article" date="2018" name="Elife">
        <title>Functional genomics of lipid metabolism in the oleaginous yeast Rhodosporidium toruloides.</title>
        <authorList>
            <person name="Coradetti S.T."/>
            <person name="Pinel D."/>
            <person name="Geiselman G."/>
            <person name="Ito M."/>
            <person name="Mondo S."/>
            <person name="Reilly M.C."/>
            <person name="Cheng Y.F."/>
            <person name="Bauer S."/>
            <person name="Grigoriev I."/>
            <person name="Gladden J.M."/>
            <person name="Simmons B.A."/>
            <person name="Brem R."/>
            <person name="Arkin A.P."/>
            <person name="Skerker J.M."/>
        </authorList>
    </citation>
    <scope>NUCLEOTIDE SEQUENCE [LARGE SCALE GENOMIC DNA]</scope>
    <source>
        <strain evidence="3 5">NBRC 0880</strain>
    </source>
</reference>
<evidence type="ECO:0000256" key="1">
    <source>
        <dbReference type="SAM" id="MobiDB-lite"/>
    </source>
</evidence>
<proteinExistence type="predicted"/>
<dbReference type="EMBL" id="CWKI01000003">
    <property type="protein sequence ID" value="CTR05801.1"/>
    <property type="molecule type" value="Genomic_DNA"/>
</dbReference>
<dbReference type="Pfam" id="PF00300">
    <property type="entry name" value="His_Phos_1"/>
    <property type="match status" value="1"/>
</dbReference>
<dbReference type="OrthoDB" id="496981at2759"/>
<feature type="region of interest" description="Disordered" evidence="1">
    <location>
        <begin position="60"/>
        <end position="80"/>
    </location>
</feature>
<accession>A0A0K3CF42</accession>
<dbReference type="InterPro" id="IPR013078">
    <property type="entry name" value="His_Pase_superF_clade-1"/>
</dbReference>
<dbReference type="PANTHER" id="PTHR48100">
    <property type="entry name" value="BROAD-SPECIFICITY PHOSPHATASE YOR283W-RELATED"/>
    <property type="match status" value="1"/>
</dbReference>
<dbReference type="InterPro" id="IPR050275">
    <property type="entry name" value="PGM_Phosphatase"/>
</dbReference>
<evidence type="ECO:0000313" key="5">
    <source>
        <dbReference type="Proteomes" id="UP000239560"/>
    </source>
</evidence>
<evidence type="ECO:0000313" key="3">
    <source>
        <dbReference type="EMBL" id="PRQ75852.1"/>
    </source>
</evidence>
<dbReference type="AlphaFoldDB" id="A0A0K3CF42"/>
<protein>
    <submittedName>
        <fullName evidence="3">Histidine phosphatase superfamily</fullName>
    </submittedName>
</protein>